<comment type="pathway">
    <text evidence="1">Cell wall biogenesis; cell wall polysaccharide biosynthesis.</text>
</comment>
<dbReference type="SUPFAM" id="SSF53448">
    <property type="entry name" value="Nucleotide-diphospho-sugar transferases"/>
    <property type="match status" value="1"/>
</dbReference>
<organism evidence="6 7">
    <name type="scientific">Curtobacterium pusillum</name>
    <dbReference type="NCBI Taxonomy" id="69373"/>
    <lineage>
        <taxon>Bacteria</taxon>
        <taxon>Bacillati</taxon>
        <taxon>Actinomycetota</taxon>
        <taxon>Actinomycetes</taxon>
        <taxon>Micrococcales</taxon>
        <taxon>Microbacteriaceae</taxon>
        <taxon>Curtobacterium</taxon>
    </lineage>
</organism>
<dbReference type="PANTHER" id="PTHR43179:SF12">
    <property type="entry name" value="GALACTOFURANOSYLTRANSFERASE GLFT2"/>
    <property type="match status" value="1"/>
</dbReference>
<dbReference type="Proteomes" id="UP000590225">
    <property type="component" value="Unassembled WGS sequence"/>
</dbReference>
<evidence type="ECO:0000256" key="1">
    <source>
        <dbReference type="ARBA" id="ARBA00004776"/>
    </source>
</evidence>
<dbReference type="InterPro" id="IPR029044">
    <property type="entry name" value="Nucleotide-diphossugar_trans"/>
</dbReference>
<evidence type="ECO:0000313" key="6">
    <source>
        <dbReference type="EMBL" id="MBA8990048.1"/>
    </source>
</evidence>
<dbReference type="InterPro" id="IPR001173">
    <property type="entry name" value="Glyco_trans_2-like"/>
</dbReference>
<keyword evidence="3" id="KW-0328">Glycosyltransferase</keyword>
<evidence type="ECO:0000256" key="2">
    <source>
        <dbReference type="ARBA" id="ARBA00006739"/>
    </source>
</evidence>
<sequence length="495" mass="54349">MSSAEVVIVVPVYGDVPSVLDCLGALRSTIDRAHHRVLIVNDCGPEVDAMEAAILELVGEDDAFRYERNDTNLGFVGTCNRAVLELDTTDADVLLLNSDAVPTPGFLEELQRVLALDPANGAVAPRSNNATIASLPHRLSDPTAERTFERTREVFDAVASLLPETYTVPVAMGFCLLIRRSAIREHGLFDEAFAPGYGEENDFCLRIGEAGYASLIANRVVVFHAGSKSFAGKRRNALRAAHQRILDRRYPSLSRSLAFFLAVGVDPVDRFAACLVRPADDTRRFSLDLRFAPAADVRQLAEAWAVLRTADERIRPEVVVRPRDEGRLQDLDGLVVRTHLDPDDIVEVAALRAIDLSPATALDAHRRGALVLVHEDGNSSTALGRYIDELASSHRRSVDAELGLARVPDVQAAARYAEGWFSRPLGERADELRVRAERFAADVFARVDLEHHDIADSYVQAARELEAIKHSRVYRAASAVSAAARSVRRRAGRRA</sequence>
<proteinExistence type="inferred from homology"/>
<reference evidence="6 7" key="1">
    <citation type="submission" date="2020-07" db="EMBL/GenBank/DDBJ databases">
        <title>Above-ground endophytic microbial communities from plants in different locations in the United States.</title>
        <authorList>
            <person name="Frank C."/>
        </authorList>
    </citation>
    <scope>NUCLEOTIDE SEQUENCE [LARGE SCALE GENOMIC DNA]</scope>
    <source>
        <strain evidence="6 7">WPL5_2</strain>
    </source>
</reference>
<evidence type="ECO:0000313" key="7">
    <source>
        <dbReference type="Proteomes" id="UP000590225"/>
    </source>
</evidence>
<evidence type="ECO:0000256" key="3">
    <source>
        <dbReference type="ARBA" id="ARBA00022676"/>
    </source>
</evidence>
<evidence type="ECO:0000256" key="4">
    <source>
        <dbReference type="ARBA" id="ARBA00022679"/>
    </source>
</evidence>
<dbReference type="GO" id="GO:0016757">
    <property type="term" value="F:glycosyltransferase activity"/>
    <property type="evidence" value="ECO:0007669"/>
    <property type="project" value="UniProtKB-KW"/>
</dbReference>
<dbReference type="RefSeq" id="WP_182515600.1">
    <property type="nucleotide sequence ID" value="NZ_JACGXP010000002.1"/>
</dbReference>
<dbReference type="AlphaFoldDB" id="A0AAW3T772"/>
<comment type="similarity">
    <text evidence="2">Belongs to the glycosyltransferase 2 family.</text>
</comment>
<evidence type="ECO:0000259" key="5">
    <source>
        <dbReference type="Pfam" id="PF00535"/>
    </source>
</evidence>
<dbReference type="EMBL" id="JACGXP010000002">
    <property type="protein sequence ID" value="MBA8990048.1"/>
    <property type="molecule type" value="Genomic_DNA"/>
</dbReference>
<name>A0AAW3T772_9MICO</name>
<dbReference type="Pfam" id="PF00535">
    <property type="entry name" value="Glycos_transf_2"/>
    <property type="match status" value="1"/>
</dbReference>
<gene>
    <name evidence="6" type="ORF">FHW23_001294</name>
</gene>
<dbReference type="Gene3D" id="3.90.550.10">
    <property type="entry name" value="Spore Coat Polysaccharide Biosynthesis Protein SpsA, Chain A"/>
    <property type="match status" value="1"/>
</dbReference>
<protein>
    <submittedName>
        <fullName evidence="6">GT2 family glycosyltransferase</fullName>
    </submittedName>
</protein>
<accession>A0AAW3T772</accession>
<feature type="domain" description="Glycosyltransferase 2-like" evidence="5">
    <location>
        <begin position="8"/>
        <end position="186"/>
    </location>
</feature>
<keyword evidence="4" id="KW-0808">Transferase</keyword>
<comment type="caution">
    <text evidence="6">The sequence shown here is derived from an EMBL/GenBank/DDBJ whole genome shotgun (WGS) entry which is preliminary data.</text>
</comment>
<dbReference type="PANTHER" id="PTHR43179">
    <property type="entry name" value="RHAMNOSYLTRANSFERASE WBBL"/>
    <property type="match status" value="1"/>
</dbReference>